<accession>A0A4S4K7L4</accession>
<reference evidence="2 3" key="1">
    <citation type="submission" date="2019-02" db="EMBL/GenBank/DDBJ databases">
        <title>Genome sequencing of the rare red list fungi Phlebia centrifuga.</title>
        <authorList>
            <person name="Buettner E."/>
            <person name="Kellner H."/>
        </authorList>
    </citation>
    <scope>NUCLEOTIDE SEQUENCE [LARGE SCALE GENOMIC DNA]</scope>
    <source>
        <strain evidence="2 3">DSM 108282</strain>
    </source>
</reference>
<organism evidence="2 3">
    <name type="scientific">Hermanssonia centrifuga</name>
    <dbReference type="NCBI Taxonomy" id="98765"/>
    <lineage>
        <taxon>Eukaryota</taxon>
        <taxon>Fungi</taxon>
        <taxon>Dikarya</taxon>
        <taxon>Basidiomycota</taxon>
        <taxon>Agaricomycotina</taxon>
        <taxon>Agaricomycetes</taxon>
        <taxon>Polyporales</taxon>
        <taxon>Meruliaceae</taxon>
        <taxon>Hermanssonia</taxon>
    </lineage>
</organism>
<proteinExistence type="predicted"/>
<dbReference type="EMBL" id="SGPJ01000563">
    <property type="protein sequence ID" value="THG93815.1"/>
    <property type="molecule type" value="Genomic_DNA"/>
</dbReference>
<sequence length="457" mass="49434">MHVKTLAHIEDQLGRLHERAGVEVLLVAVRGNVRHLNRPYTYWTSDRVVNFLKESVNTDPVELTSKLEGYCISGAKVAGRNYMQQLLDLKARTASLISRKLAEATGGRVTKMSYQAFDTITDKHGIVVQNWPLSVFQAPSKYNSRLEVDALYNAWETNGARFYQLSHDEYQAWKQGRESAHLELVCGGENAATEDNLPSPDVLIPTTPPTTTTTNGAKRKSAAINVGTDAHGAPLTITRTTKNPRKDKAHRGGHRPTTYPYGGWSTVSLDNTAVPPFNAVYGDDNNNNNSPFSGVPYHDDHGSAAFPPHNGVPYNDNSYAPAVSFIVSCTFRLSDLAPHAADHLIFPSHRYTVFCSSVAPSIYGAVPCYLGAVLHHGSVLSNGDIIQCGLLTFPHNPCAFAVGLHATAAAVVLHATAVDTSVRVAISSSFAAMYCAACTLDAYAISPAIVCLHIGSF</sequence>
<evidence type="ECO:0000313" key="2">
    <source>
        <dbReference type="EMBL" id="THG93815.1"/>
    </source>
</evidence>
<name>A0A4S4K7L4_9APHY</name>
<feature type="compositionally biased region" description="Basic residues" evidence="1">
    <location>
        <begin position="243"/>
        <end position="254"/>
    </location>
</feature>
<evidence type="ECO:0000313" key="3">
    <source>
        <dbReference type="Proteomes" id="UP000309038"/>
    </source>
</evidence>
<evidence type="ECO:0000256" key="1">
    <source>
        <dbReference type="SAM" id="MobiDB-lite"/>
    </source>
</evidence>
<protein>
    <submittedName>
        <fullName evidence="2">Uncharacterized protein</fullName>
    </submittedName>
</protein>
<keyword evidence="3" id="KW-1185">Reference proteome</keyword>
<dbReference type="AlphaFoldDB" id="A0A4S4K7L4"/>
<comment type="caution">
    <text evidence="2">The sequence shown here is derived from an EMBL/GenBank/DDBJ whole genome shotgun (WGS) entry which is preliminary data.</text>
</comment>
<gene>
    <name evidence="2" type="ORF">EW026_g7524</name>
</gene>
<feature type="region of interest" description="Disordered" evidence="1">
    <location>
        <begin position="191"/>
        <end position="218"/>
    </location>
</feature>
<feature type="region of interest" description="Disordered" evidence="1">
    <location>
        <begin position="243"/>
        <end position="262"/>
    </location>
</feature>
<dbReference type="Proteomes" id="UP000309038">
    <property type="component" value="Unassembled WGS sequence"/>
</dbReference>